<dbReference type="Gene3D" id="1.10.630.10">
    <property type="entry name" value="Cytochrome P450"/>
    <property type="match status" value="1"/>
</dbReference>
<evidence type="ECO:0000256" key="8">
    <source>
        <dbReference type="RuleBase" id="RU000461"/>
    </source>
</evidence>
<dbReference type="PROSITE" id="PS00086">
    <property type="entry name" value="CYTOCHROME_P450"/>
    <property type="match status" value="1"/>
</dbReference>
<evidence type="ECO:0000256" key="4">
    <source>
        <dbReference type="ARBA" id="ARBA00022723"/>
    </source>
</evidence>
<dbReference type="PANTHER" id="PTHR24305:SF96">
    <property type="entry name" value="CYTOCHROME P450 MONOOXYGENASE STCB-RELATED"/>
    <property type="match status" value="1"/>
</dbReference>
<keyword evidence="8 9" id="KW-0503">Monooxygenase</keyword>
<dbReference type="GO" id="GO:0016705">
    <property type="term" value="F:oxidoreductase activity, acting on paired donors, with incorporation or reduction of molecular oxygen"/>
    <property type="evidence" value="ECO:0007669"/>
    <property type="project" value="InterPro"/>
</dbReference>
<evidence type="ECO:0000256" key="5">
    <source>
        <dbReference type="ARBA" id="ARBA00023002"/>
    </source>
</evidence>
<keyword evidence="5 8" id="KW-0560">Oxidoreductase</keyword>
<dbReference type="Proteomes" id="UP000053475">
    <property type="component" value="Unassembled WGS sequence"/>
</dbReference>
<evidence type="ECO:0000256" key="7">
    <source>
        <dbReference type="PIRSR" id="PIRSR602401-1"/>
    </source>
</evidence>
<dbReference type="InterPro" id="IPR036396">
    <property type="entry name" value="Cyt_P450_sf"/>
</dbReference>
<proteinExistence type="inferred from homology"/>
<comment type="caution">
    <text evidence="9">The sequence shown here is derived from an EMBL/GenBank/DDBJ whole genome shotgun (WGS) entry which is preliminary data.</text>
</comment>
<evidence type="ECO:0000256" key="3">
    <source>
        <dbReference type="ARBA" id="ARBA00022617"/>
    </source>
</evidence>
<dbReference type="AlphaFoldDB" id="A0A0C1E6B0"/>
<dbReference type="GO" id="GO:0004497">
    <property type="term" value="F:monooxygenase activity"/>
    <property type="evidence" value="ECO:0007669"/>
    <property type="project" value="UniProtKB-KW"/>
</dbReference>
<sequence>MASDSRDILTVLWSVQWLSLLKYVKYVGNFFMVLNIIKTIRIAYFGPLRHIPGPWYARLTGLRLSWSVFANNRIHYVHALHRQYGPIVRIGPQEIDVADPVAGREIHRMGSGFTKAPFYKLLSPGPVDNIFNFRDAKLHAARRKLYARGFTLQSLRSEWEPLVREITELTVQRIKKDALKGEAEIMGWWTLMANEIVCQLTFGGGAGTVAKGVKEPFVLMLERRMGDLAHLLKHFAPPAYYVGRMLAWVVPRLQDVFYSQERMFDAGGVVVSKARDVKVNSDGTRNLFNKALEEGTLTDTDIITDAGALLLAGSDPTAISLTFLIWCVLGRPEVQKQVEAEVATLPDKITDVACEQLPILNAVIDESLRLYGAAPGCMPRSPPPGGASVGGYFVPDDTVVVTQNWSLQRNPGVWDDADTFDHTRWLKESGMTEQAKLSYNPFGYGARQCLGIHLGRIEMRLAAAMFFRECAGARLGPSVTAESMRVVDSFIAGVPRDRRCRVTLQK</sequence>
<dbReference type="CDD" id="cd11059">
    <property type="entry name" value="CYP_fungal"/>
    <property type="match status" value="1"/>
</dbReference>
<dbReference type="InterPro" id="IPR050121">
    <property type="entry name" value="Cytochrome_P450_monoxygenase"/>
</dbReference>
<keyword evidence="4 7" id="KW-0479">Metal-binding</keyword>
<dbReference type="PRINTS" id="PR00385">
    <property type="entry name" value="P450"/>
</dbReference>
<evidence type="ECO:0000313" key="9">
    <source>
        <dbReference type="EMBL" id="KIA75633.1"/>
    </source>
</evidence>
<accession>A0A0C1E6B0</accession>
<dbReference type="GO" id="GO:0044550">
    <property type="term" value="P:secondary metabolite biosynthetic process"/>
    <property type="evidence" value="ECO:0007669"/>
    <property type="project" value="UniProtKB-ARBA"/>
</dbReference>
<keyword evidence="3 7" id="KW-0349">Heme</keyword>
<name>A0A0C1E6B0_ASPUT</name>
<comment type="similarity">
    <text evidence="2 8">Belongs to the cytochrome P450 family.</text>
</comment>
<dbReference type="PANTHER" id="PTHR24305">
    <property type="entry name" value="CYTOCHROME P450"/>
    <property type="match status" value="1"/>
</dbReference>
<evidence type="ECO:0000256" key="2">
    <source>
        <dbReference type="ARBA" id="ARBA00010617"/>
    </source>
</evidence>
<dbReference type="Pfam" id="PF00067">
    <property type="entry name" value="p450"/>
    <property type="match status" value="1"/>
</dbReference>
<organism evidence="9 10">
    <name type="scientific">Aspergillus ustus</name>
    <dbReference type="NCBI Taxonomy" id="40382"/>
    <lineage>
        <taxon>Eukaryota</taxon>
        <taxon>Fungi</taxon>
        <taxon>Dikarya</taxon>
        <taxon>Ascomycota</taxon>
        <taxon>Pezizomycotina</taxon>
        <taxon>Eurotiomycetes</taxon>
        <taxon>Eurotiomycetidae</taxon>
        <taxon>Eurotiales</taxon>
        <taxon>Aspergillaceae</taxon>
        <taxon>Aspergillus</taxon>
        <taxon>Aspergillus subgen. Nidulantes</taxon>
    </lineage>
</organism>
<dbReference type="GO" id="GO:0020037">
    <property type="term" value="F:heme binding"/>
    <property type="evidence" value="ECO:0007669"/>
    <property type="project" value="InterPro"/>
</dbReference>
<feature type="binding site" description="axial binding residue" evidence="7">
    <location>
        <position position="449"/>
    </location>
    <ligand>
        <name>heme</name>
        <dbReference type="ChEBI" id="CHEBI:30413"/>
    </ligand>
    <ligandPart>
        <name>Fe</name>
        <dbReference type="ChEBI" id="CHEBI:18248"/>
    </ligandPart>
</feature>
<dbReference type="SUPFAM" id="SSF48264">
    <property type="entry name" value="Cytochrome P450"/>
    <property type="match status" value="1"/>
</dbReference>
<gene>
    <name evidence="9" type="primary">aflV</name>
    <name evidence="9" type="ORF">HK57_00565</name>
</gene>
<dbReference type="PRINTS" id="PR00463">
    <property type="entry name" value="EP450I"/>
</dbReference>
<evidence type="ECO:0000256" key="6">
    <source>
        <dbReference type="ARBA" id="ARBA00023004"/>
    </source>
</evidence>
<keyword evidence="6 7" id="KW-0408">Iron</keyword>
<evidence type="ECO:0000256" key="1">
    <source>
        <dbReference type="ARBA" id="ARBA00001971"/>
    </source>
</evidence>
<dbReference type="InterPro" id="IPR001128">
    <property type="entry name" value="Cyt_P450"/>
</dbReference>
<dbReference type="GO" id="GO:0005506">
    <property type="term" value="F:iron ion binding"/>
    <property type="evidence" value="ECO:0007669"/>
    <property type="project" value="InterPro"/>
</dbReference>
<reference evidence="9 10" key="1">
    <citation type="submission" date="2014-11" db="EMBL/GenBank/DDBJ databases">
        <title>Genomics derived discovery of secondary metabolites biosynthetic gene clusters in Aspergillus ustus.</title>
        <authorList>
            <person name="Pi B."/>
            <person name="Dai F."/>
            <person name="Song X."/>
            <person name="Zhu C."/>
            <person name="Li H."/>
            <person name="Yu D."/>
        </authorList>
    </citation>
    <scope>NUCLEOTIDE SEQUENCE [LARGE SCALE GENOMIC DNA]</scope>
    <source>
        <strain evidence="9 10">3.3904</strain>
    </source>
</reference>
<dbReference type="InterPro" id="IPR017972">
    <property type="entry name" value="Cyt_P450_CS"/>
</dbReference>
<comment type="cofactor">
    <cofactor evidence="1 7">
        <name>heme</name>
        <dbReference type="ChEBI" id="CHEBI:30413"/>
    </cofactor>
</comment>
<evidence type="ECO:0000313" key="10">
    <source>
        <dbReference type="Proteomes" id="UP000053475"/>
    </source>
</evidence>
<dbReference type="InterPro" id="IPR002401">
    <property type="entry name" value="Cyt_P450_E_grp-I"/>
</dbReference>
<dbReference type="EMBL" id="JOMC01000065">
    <property type="protein sequence ID" value="KIA75633.1"/>
    <property type="molecule type" value="Genomic_DNA"/>
</dbReference>
<protein>
    <submittedName>
        <fullName evidence="9">p450 monooxygenase</fullName>
    </submittedName>
</protein>
<keyword evidence="10" id="KW-1185">Reference proteome</keyword>